<dbReference type="GO" id="GO:0008360">
    <property type="term" value="P:regulation of cell shape"/>
    <property type="evidence" value="ECO:0007669"/>
    <property type="project" value="TreeGrafter"/>
</dbReference>
<dbReference type="GO" id="GO:0002116">
    <property type="term" value="C:semaphorin receptor complex"/>
    <property type="evidence" value="ECO:0007669"/>
    <property type="project" value="TreeGrafter"/>
</dbReference>
<evidence type="ECO:0000313" key="2">
    <source>
        <dbReference type="EMBL" id="EGW10474.1"/>
    </source>
</evidence>
<dbReference type="GO" id="GO:0050772">
    <property type="term" value="P:positive regulation of axonogenesis"/>
    <property type="evidence" value="ECO:0007669"/>
    <property type="project" value="TreeGrafter"/>
</dbReference>
<dbReference type="InterPro" id="IPR008936">
    <property type="entry name" value="Rho_GTPase_activation_prot"/>
</dbReference>
<dbReference type="InParanoid" id="G3IIE0"/>
<sequence>MLMYQHKVDKGPVDTVTGKAKYTMNDNNLLREDMEYHCLTSNVLLAEGPGTGEAQDIAVCPMPLAVKYFFDLLDEQAQQHGISDQDNIHIWMTNSLPLRFWINIIKNPQLVFDVQTSDNMDSVLLVIEQTFMDTCTLADHKLTRVSPINKLLYAQDIPGYK</sequence>
<dbReference type="AlphaFoldDB" id="G3IIE0"/>
<protein>
    <submittedName>
        <fullName evidence="2">Plexin-B1</fullName>
    </submittedName>
</protein>
<dbReference type="Pfam" id="PF08337">
    <property type="entry name" value="Plexin_cytopl"/>
    <property type="match status" value="1"/>
</dbReference>
<dbReference type="PANTHER" id="PTHR22625">
    <property type="entry name" value="PLEXIN"/>
    <property type="match status" value="1"/>
</dbReference>
<dbReference type="Proteomes" id="UP000001075">
    <property type="component" value="Unassembled WGS sequence"/>
</dbReference>
<evidence type="ECO:0000259" key="1">
    <source>
        <dbReference type="Pfam" id="PF08337"/>
    </source>
</evidence>
<dbReference type="InterPro" id="IPR013548">
    <property type="entry name" value="Plexin_cytoplasmic_RasGAP_dom"/>
</dbReference>
<organism evidence="2 3">
    <name type="scientific">Cricetulus griseus</name>
    <name type="common">Chinese hamster</name>
    <name type="synonym">Cricetulus barabensis griseus</name>
    <dbReference type="NCBI Taxonomy" id="10029"/>
    <lineage>
        <taxon>Eukaryota</taxon>
        <taxon>Metazoa</taxon>
        <taxon>Chordata</taxon>
        <taxon>Craniata</taxon>
        <taxon>Vertebrata</taxon>
        <taxon>Euteleostomi</taxon>
        <taxon>Mammalia</taxon>
        <taxon>Eutheria</taxon>
        <taxon>Euarchontoglires</taxon>
        <taxon>Glires</taxon>
        <taxon>Rodentia</taxon>
        <taxon>Myomorpha</taxon>
        <taxon>Muroidea</taxon>
        <taxon>Cricetidae</taxon>
        <taxon>Cricetinae</taxon>
        <taxon>Cricetulus</taxon>
    </lineage>
</organism>
<proteinExistence type="predicted"/>
<gene>
    <name evidence="2" type="ORF">I79_023608</name>
</gene>
<accession>G3IIE0</accession>
<dbReference type="Gene3D" id="1.10.506.10">
    <property type="entry name" value="GTPase Activation - p120gap, domain 1"/>
    <property type="match status" value="1"/>
</dbReference>
<feature type="domain" description="Plexin cytoplasmic RasGAP" evidence="1">
    <location>
        <begin position="61"/>
        <end position="161"/>
    </location>
</feature>
<dbReference type="PANTHER" id="PTHR22625:SF36">
    <property type="entry name" value="PLEXIN-B1"/>
    <property type="match status" value="1"/>
</dbReference>
<dbReference type="GO" id="GO:0005886">
    <property type="term" value="C:plasma membrane"/>
    <property type="evidence" value="ECO:0007669"/>
    <property type="project" value="TreeGrafter"/>
</dbReference>
<dbReference type="EMBL" id="JH002994">
    <property type="protein sequence ID" value="EGW10474.1"/>
    <property type="molecule type" value="Genomic_DNA"/>
</dbReference>
<dbReference type="STRING" id="10029.G3IIE0"/>
<evidence type="ECO:0000313" key="3">
    <source>
        <dbReference type="Proteomes" id="UP000001075"/>
    </source>
</evidence>
<name>G3IIE0_CRIGR</name>
<reference evidence="3" key="1">
    <citation type="journal article" date="2011" name="Nat. Biotechnol.">
        <title>The genomic sequence of the Chinese hamster ovary (CHO)-K1 cell line.</title>
        <authorList>
            <person name="Xu X."/>
            <person name="Nagarajan H."/>
            <person name="Lewis N.E."/>
            <person name="Pan S."/>
            <person name="Cai Z."/>
            <person name="Liu X."/>
            <person name="Chen W."/>
            <person name="Xie M."/>
            <person name="Wang W."/>
            <person name="Hammond S."/>
            <person name="Andersen M.R."/>
            <person name="Neff N."/>
            <person name="Passarelli B."/>
            <person name="Koh W."/>
            <person name="Fan H.C."/>
            <person name="Wang J."/>
            <person name="Gui Y."/>
            <person name="Lee K.H."/>
            <person name="Betenbaugh M.J."/>
            <person name="Quake S.R."/>
            <person name="Famili I."/>
            <person name="Palsson B.O."/>
            <person name="Wang J."/>
        </authorList>
    </citation>
    <scope>NUCLEOTIDE SEQUENCE [LARGE SCALE GENOMIC DNA]</scope>
    <source>
        <strain evidence="3">CHO K1 cell line</strain>
    </source>
</reference>
<dbReference type="GO" id="GO:0007162">
    <property type="term" value="P:negative regulation of cell adhesion"/>
    <property type="evidence" value="ECO:0007669"/>
    <property type="project" value="TreeGrafter"/>
</dbReference>
<dbReference type="GO" id="GO:0017154">
    <property type="term" value="F:semaphorin receptor activity"/>
    <property type="evidence" value="ECO:0007669"/>
    <property type="project" value="InterPro"/>
</dbReference>
<dbReference type="SUPFAM" id="SSF48350">
    <property type="entry name" value="GTPase activation domain, GAP"/>
    <property type="match status" value="1"/>
</dbReference>
<dbReference type="InterPro" id="IPR031148">
    <property type="entry name" value="Plexin"/>
</dbReference>
<dbReference type="GO" id="GO:0030334">
    <property type="term" value="P:regulation of cell migration"/>
    <property type="evidence" value="ECO:0007669"/>
    <property type="project" value="TreeGrafter"/>
</dbReference>